<protein>
    <submittedName>
        <fullName evidence="1">Uncharacterized protein</fullName>
    </submittedName>
</protein>
<sequence length="72" mass="7694">MGISSISDDPETAPSHSIVLEIEMVRGVVVTDKDWVTFERESHPAFGIIWSIGSISRVDCGIRCGGGTAMEG</sequence>
<reference evidence="1 2" key="1">
    <citation type="journal article" date="2018" name="Front. Plant Sci.">
        <title>Red Clover (Trifolium pratense) and Zigzag Clover (T. medium) - A Picture of Genomic Similarities and Differences.</title>
        <authorList>
            <person name="Dluhosova J."/>
            <person name="Istvanek J."/>
            <person name="Nedelnik J."/>
            <person name="Repkova J."/>
        </authorList>
    </citation>
    <scope>NUCLEOTIDE SEQUENCE [LARGE SCALE GENOMIC DNA]</scope>
    <source>
        <strain evidence="2">cv. 10/8</strain>
        <tissue evidence="1">Leaf</tissue>
    </source>
</reference>
<evidence type="ECO:0000313" key="1">
    <source>
        <dbReference type="EMBL" id="MCI24279.1"/>
    </source>
</evidence>
<name>A0A392QK07_9FABA</name>
<dbReference type="Proteomes" id="UP000265520">
    <property type="component" value="Unassembled WGS sequence"/>
</dbReference>
<proteinExistence type="predicted"/>
<comment type="caution">
    <text evidence="1">The sequence shown here is derived from an EMBL/GenBank/DDBJ whole genome shotgun (WGS) entry which is preliminary data.</text>
</comment>
<dbReference type="AlphaFoldDB" id="A0A392QK07"/>
<organism evidence="1 2">
    <name type="scientific">Trifolium medium</name>
    <dbReference type="NCBI Taxonomy" id="97028"/>
    <lineage>
        <taxon>Eukaryota</taxon>
        <taxon>Viridiplantae</taxon>
        <taxon>Streptophyta</taxon>
        <taxon>Embryophyta</taxon>
        <taxon>Tracheophyta</taxon>
        <taxon>Spermatophyta</taxon>
        <taxon>Magnoliopsida</taxon>
        <taxon>eudicotyledons</taxon>
        <taxon>Gunneridae</taxon>
        <taxon>Pentapetalae</taxon>
        <taxon>rosids</taxon>
        <taxon>fabids</taxon>
        <taxon>Fabales</taxon>
        <taxon>Fabaceae</taxon>
        <taxon>Papilionoideae</taxon>
        <taxon>50 kb inversion clade</taxon>
        <taxon>NPAAA clade</taxon>
        <taxon>Hologalegina</taxon>
        <taxon>IRL clade</taxon>
        <taxon>Trifolieae</taxon>
        <taxon>Trifolium</taxon>
    </lineage>
</organism>
<keyword evidence="2" id="KW-1185">Reference proteome</keyword>
<evidence type="ECO:0000313" key="2">
    <source>
        <dbReference type="Proteomes" id="UP000265520"/>
    </source>
</evidence>
<accession>A0A392QK07</accession>
<dbReference type="EMBL" id="LXQA010140560">
    <property type="protein sequence ID" value="MCI24279.1"/>
    <property type="molecule type" value="Genomic_DNA"/>
</dbReference>